<protein>
    <submittedName>
        <fullName evidence="1">Uncharacterized protein</fullName>
    </submittedName>
</protein>
<accession>A0A5N6HE36</accession>
<dbReference type="VEuPathDB" id="FungiDB:F9C07_2173611"/>
<reference evidence="1" key="1">
    <citation type="submission" date="2019-04" db="EMBL/GenBank/DDBJ databases">
        <title>Friends and foes A comparative genomics study of 23 Aspergillus species from section Flavi.</title>
        <authorList>
            <consortium name="DOE Joint Genome Institute"/>
            <person name="Kjaerbolling I."/>
            <person name="Vesth T."/>
            <person name="Frisvad J.C."/>
            <person name="Nybo J.L."/>
            <person name="Theobald S."/>
            <person name="Kildgaard S."/>
            <person name="Isbrandt T."/>
            <person name="Kuo A."/>
            <person name="Sato A."/>
            <person name="Lyhne E.K."/>
            <person name="Kogle M.E."/>
            <person name="Wiebenga A."/>
            <person name="Kun R.S."/>
            <person name="Lubbers R.J."/>
            <person name="Makela M.R."/>
            <person name="Barry K."/>
            <person name="Chovatia M."/>
            <person name="Clum A."/>
            <person name="Daum C."/>
            <person name="Haridas S."/>
            <person name="He G."/>
            <person name="LaButti K."/>
            <person name="Lipzen A."/>
            <person name="Mondo S."/>
            <person name="Riley R."/>
            <person name="Salamov A."/>
            <person name="Simmons B.A."/>
            <person name="Magnuson J.K."/>
            <person name="Henrissat B."/>
            <person name="Mortensen U.H."/>
            <person name="Larsen T.O."/>
            <person name="Devries R.P."/>
            <person name="Grigoriev I.V."/>
            <person name="Machida M."/>
            <person name="Baker S.E."/>
            <person name="Andersen M.R."/>
        </authorList>
    </citation>
    <scope>NUCLEOTIDE SEQUENCE [LARGE SCALE GENOMIC DNA]</scope>
    <source>
        <strain evidence="1">CBS 121.62</strain>
    </source>
</reference>
<gene>
    <name evidence="1" type="ORF">BDV35DRAFT_387049</name>
</gene>
<dbReference type="AlphaFoldDB" id="A0A5N6HE36"/>
<dbReference type="VEuPathDB" id="FungiDB:AFLA_013902"/>
<name>A0A5N6HE36_ASPFL</name>
<proteinExistence type="predicted"/>
<dbReference type="EMBL" id="ML734554">
    <property type="protein sequence ID" value="KAB8252535.1"/>
    <property type="molecule type" value="Genomic_DNA"/>
</dbReference>
<sequence length="70" mass="7887">MASIIKERDFGPVPISADTLGEFYLNELTAIEEQYHKLPEVVILDAKFKTSSGDVRVELPMAFRGPMLFN</sequence>
<organism evidence="1">
    <name type="scientific">Aspergillus flavus</name>
    <dbReference type="NCBI Taxonomy" id="5059"/>
    <lineage>
        <taxon>Eukaryota</taxon>
        <taxon>Fungi</taxon>
        <taxon>Dikarya</taxon>
        <taxon>Ascomycota</taxon>
        <taxon>Pezizomycotina</taxon>
        <taxon>Eurotiomycetes</taxon>
        <taxon>Eurotiomycetidae</taxon>
        <taxon>Eurotiales</taxon>
        <taxon>Aspergillaceae</taxon>
        <taxon>Aspergillus</taxon>
        <taxon>Aspergillus subgen. Circumdati</taxon>
    </lineage>
</organism>
<evidence type="ECO:0000313" key="1">
    <source>
        <dbReference type="EMBL" id="KAB8252535.1"/>
    </source>
</evidence>
<dbReference type="Proteomes" id="UP000325434">
    <property type="component" value="Unassembled WGS sequence"/>
</dbReference>